<evidence type="ECO:0000256" key="1">
    <source>
        <dbReference type="SAM" id="MobiDB-lite"/>
    </source>
</evidence>
<name>A0A1X2H1E4_SYNRA</name>
<dbReference type="InterPro" id="IPR050704">
    <property type="entry name" value="Peptidase_C85-like"/>
</dbReference>
<evidence type="ECO:0000313" key="4">
    <source>
        <dbReference type="Proteomes" id="UP000242180"/>
    </source>
</evidence>
<dbReference type="GO" id="GO:0004843">
    <property type="term" value="F:cysteine-type deubiquitinase activity"/>
    <property type="evidence" value="ECO:0007669"/>
    <property type="project" value="TreeGrafter"/>
</dbReference>
<evidence type="ECO:0000313" key="3">
    <source>
        <dbReference type="EMBL" id="ORY91192.1"/>
    </source>
</evidence>
<dbReference type="PROSITE" id="PS50802">
    <property type="entry name" value="OTU"/>
    <property type="match status" value="1"/>
</dbReference>
<dbReference type="InParanoid" id="A0A1X2H1E4"/>
<dbReference type="PANTHER" id="PTHR12419:SF10">
    <property type="entry name" value="DEUBIQUITINASE OTUD6B"/>
    <property type="match status" value="1"/>
</dbReference>
<dbReference type="STRING" id="13706.A0A1X2H1E4"/>
<sequence>MSELEAPVNQVDQAAIDQVIERHRVEQRELHDKIAALRRSAPKNNKSKKREVNRQISDLEYELRIRHENELRQIKGEEEPDDGISLDQLRIEDEEPGGKRGNRKQKMQQKREEEMQRLRDEAEKEAEGQVDMAALEKEAIAELLVPMKLRVREITADGHCLYNAIANQLSERYDQQASYKELRNAAAAYMRDHPDDFIPFLYKDDGDMFSSEDFEKYCNDIEQTPRWGGQIEIVALSRAKQVPIHIVQMGAPTLKVNEEEFPGKKPLKLAYHKHLYSLGAHYNSLLDV</sequence>
<feature type="domain" description="OTU" evidence="2">
    <location>
        <begin position="149"/>
        <end position="288"/>
    </location>
</feature>
<dbReference type="Gene3D" id="3.90.70.80">
    <property type="match status" value="1"/>
</dbReference>
<dbReference type="SUPFAM" id="SSF54001">
    <property type="entry name" value="Cysteine proteinases"/>
    <property type="match status" value="1"/>
</dbReference>
<protein>
    <recommendedName>
        <fullName evidence="2">OTU domain-containing protein</fullName>
    </recommendedName>
</protein>
<reference evidence="3 4" key="1">
    <citation type="submission" date="2016-07" db="EMBL/GenBank/DDBJ databases">
        <title>Pervasive Adenine N6-methylation of Active Genes in Fungi.</title>
        <authorList>
            <consortium name="DOE Joint Genome Institute"/>
            <person name="Mondo S.J."/>
            <person name="Dannebaum R.O."/>
            <person name="Kuo R.C."/>
            <person name="Labutti K."/>
            <person name="Haridas S."/>
            <person name="Kuo A."/>
            <person name="Salamov A."/>
            <person name="Ahrendt S.R."/>
            <person name="Lipzen A."/>
            <person name="Sullivan W."/>
            <person name="Andreopoulos W.B."/>
            <person name="Clum A."/>
            <person name="Lindquist E."/>
            <person name="Daum C."/>
            <person name="Ramamoorthy G.K."/>
            <person name="Gryganskyi A."/>
            <person name="Culley D."/>
            <person name="Magnuson J.K."/>
            <person name="James T.Y."/>
            <person name="O'Malley M.A."/>
            <person name="Stajich J.E."/>
            <person name="Spatafora J.W."/>
            <person name="Visel A."/>
            <person name="Grigoriev I.V."/>
        </authorList>
    </citation>
    <scope>NUCLEOTIDE SEQUENCE [LARGE SCALE GENOMIC DNA]</scope>
    <source>
        <strain evidence="3 4">NRRL 2496</strain>
    </source>
</reference>
<evidence type="ECO:0000259" key="2">
    <source>
        <dbReference type="PROSITE" id="PS50802"/>
    </source>
</evidence>
<accession>A0A1X2H1E4</accession>
<dbReference type="EMBL" id="MCGN01000011">
    <property type="protein sequence ID" value="ORY91192.1"/>
    <property type="molecule type" value="Genomic_DNA"/>
</dbReference>
<dbReference type="AlphaFoldDB" id="A0A1X2H1E4"/>
<dbReference type="Proteomes" id="UP000242180">
    <property type="component" value="Unassembled WGS sequence"/>
</dbReference>
<feature type="compositionally biased region" description="Basic and acidic residues" evidence="1">
    <location>
        <begin position="109"/>
        <end position="127"/>
    </location>
</feature>
<dbReference type="OMA" id="YELGAHY"/>
<keyword evidence="4" id="KW-1185">Reference proteome</keyword>
<proteinExistence type="predicted"/>
<dbReference type="PANTHER" id="PTHR12419">
    <property type="entry name" value="OTU DOMAIN CONTAINING PROTEIN"/>
    <property type="match status" value="1"/>
</dbReference>
<dbReference type="FunCoup" id="A0A1X2H1E4">
    <property type="interactions" value="414"/>
</dbReference>
<comment type="caution">
    <text evidence="3">The sequence shown here is derived from an EMBL/GenBank/DDBJ whole genome shotgun (WGS) entry which is preliminary data.</text>
</comment>
<dbReference type="CDD" id="cd22748">
    <property type="entry name" value="OTU_OTUD6-like"/>
    <property type="match status" value="1"/>
</dbReference>
<dbReference type="InterPro" id="IPR038765">
    <property type="entry name" value="Papain-like_cys_pep_sf"/>
</dbReference>
<feature type="region of interest" description="Disordered" evidence="1">
    <location>
        <begin position="72"/>
        <end position="129"/>
    </location>
</feature>
<dbReference type="GO" id="GO:0016579">
    <property type="term" value="P:protein deubiquitination"/>
    <property type="evidence" value="ECO:0007669"/>
    <property type="project" value="TreeGrafter"/>
</dbReference>
<gene>
    <name evidence="3" type="ORF">BCR43DRAFT_498678</name>
</gene>
<organism evidence="3 4">
    <name type="scientific">Syncephalastrum racemosum</name>
    <name type="common">Filamentous fungus</name>
    <dbReference type="NCBI Taxonomy" id="13706"/>
    <lineage>
        <taxon>Eukaryota</taxon>
        <taxon>Fungi</taxon>
        <taxon>Fungi incertae sedis</taxon>
        <taxon>Mucoromycota</taxon>
        <taxon>Mucoromycotina</taxon>
        <taxon>Mucoromycetes</taxon>
        <taxon>Mucorales</taxon>
        <taxon>Syncephalastraceae</taxon>
        <taxon>Syncephalastrum</taxon>
    </lineage>
</organism>
<dbReference type="InterPro" id="IPR003323">
    <property type="entry name" value="OTU_dom"/>
</dbReference>
<dbReference type="OrthoDB" id="415023at2759"/>
<dbReference type="Pfam" id="PF02338">
    <property type="entry name" value="OTU"/>
    <property type="match status" value="1"/>
</dbReference>